<proteinExistence type="predicted"/>
<dbReference type="Proteomes" id="UP000076586">
    <property type="component" value="Unassembled WGS sequence"/>
</dbReference>
<accession>A0A161LFW2</accession>
<evidence type="ECO:0000256" key="1">
    <source>
        <dbReference type="PROSITE-ProRule" id="PRU00169"/>
    </source>
</evidence>
<dbReference type="GO" id="GO:0003677">
    <property type="term" value="F:DNA binding"/>
    <property type="evidence" value="ECO:0007669"/>
    <property type="project" value="UniProtKB-KW"/>
</dbReference>
<dbReference type="InterPro" id="IPR007492">
    <property type="entry name" value="LytTR_DNA-bd_dom"/>
</dbReference>
<feature type="modified residue" description="4-aspartylphosphate" evidence="1">
    <location>
        <position position="56"/>
    </location>
</feature>
<dbReference type="PROSITE" id="PS50930">
    <property type="entry name" value="HTH_LYTTR"/>
    <property type="match status" value="1"/>
</dbReference>
<evidence type="ECO:0000259" key="2">
    <source>
        <dbReference type="PROSITE" id="PS50110"/>
    </source>
</evidence>
<dbReference type="PANTHER" id="PTHR37299:SF1">
    <property type="entry name" value="STAGE 0 SPORULATION PROTEIN A HOMOLOG"/>
    <property type="match status" value="1"/>
</dbReference>
<comment type="caution">
    <text evidence="4">The sequence shown here is derived from an EMBL/GenBank/DDBJ whole genome shotgun (WGS) entry which is preliminary data.</text>
</comment>
<sequence>MVKLRCVITDDEPMARKGLQGYVEKLDFLELVAVCEDAVQLSNVLKQQPVDLLFLDIEMPYISGVELLSGLTDPPKVIIVSAYEQYALKGYELDVTDYLLKPVSFERFLKAVNKVYDQVTKSAAACTEPQFIFVKTTQKMEKVFFCDILFVEGMENYVSIQTPSGKVVTHTSLSDFLKKLSPYKFIQIHKSYIINQDHVSSVEGNLLNIGKYKLPISRNYKAKVLDVLFKT</sequence>
<dbReference type="AlphaFoldDB" id="A0A161LFW2"/>
<evidence type="ECO:0000313" key="5">
    <source>
        <dbReference type="Proteomes" id="UP000076586"/>
    </source>
</evidence>
<dbReference type="Pfam" id="PF00072">
    <property type="entry name" value="Response_reg"/>
    <property type="match status" value="1"/>
</dbReference>
<feature type="domain" description="Response regulatory" evidence="2">
    <location>
        <begin position="5"/>
        <end position="116"/>
    </location>
</feature>
<dbReference type="Gene3D" id="2.40.50.1020">
    <property type="entry name" value="LytTr DNA-binding domain"/>
    <property type="match status" value="1"/>
</dbReference>
<keyword evidence="1" id="KW-0597">Phosphoprotein</keyword>
<dbReference type="SMART" id="SM00448">
    <property type="entry name" value="REC"/>
    <property type="match status" value="1"/>
</dbReference>
<protein>
    <submittedName>
        <fullName evidence="4">DNA-binding response regulator, LytR/AlgR family</fullName>
    </submittedName>
</protein>
<dbReference type="InterPro" id="IPR046947">
    <property type="entry name" value="LytR-like"/>
</dbReference>
<keyword evidence="4" id="KW-0238">DNA-binding</keyword>
<dbReference type="PANTHER" id="PTHR37299">
    <property type="entry name" value="TRANSCRIPTIONAL REGULATOR-RELATED"/>
    <property type="match status" value="1"/>
</dbReference>
<organism evidence="4 5">
    <name type="scientific">Paludibacter jiangxiensis</name>
    <dbReference type="NCBI Taxonomy" id="681398"/>
    <lineage>
        <taxon>Bacteria</taxon>
        <taxon>Pseudomonadati</taxon>
        <taxon>Bacteroidota</taxon>
        <taxon>Bacteroidia</taxon>
        <taxon>Bacteroidales</taxon>
        <taxon>Paludibacteraceae</taxon>
        <taxon>Paludibacter</taxon>
    </lineage>
</organism>
<dbReference type="OrthoDB" id="1490554at2"/>
<dbReference type="Pfam" id="PF04397">
    <property type="entry name" value="LytTR"/>
    <property type="match status" value="1"/>
</dbReference>
<dbReference type="SMART" id="SM00850">
    <property type="entry name" value="LytTR"/>
    <property type="match status" value="1"/>
</dbReference>
<dbReference type="InterPro" id="IPR011006">
    <property type="entry name" value="CheY-like_superfamily"/>
</dbReference>
<feature type="domain" description="HTH LytTR-type" evidence="3">
    <location>
        <begin position="147"/>
        <end position="230"/>
    </location>
</feature>
<dbReference type="STRING" id="681398.PJIAN_4136"/>
<evidence type="ECO:0000259" key="3">
    <source>
        <dbReference type="PROSITE" id="PS50930"/>
    </source>
</evidence>
<dbReference type="InterPro" id="IPR001789">
    <property type="entry name" value="Sig_transdc_resp-reg_receiver"/>
</dbReference>
<dbReference type="Gene3D" id="3.40.50.2300">
    <property type="match status" value="1"/>
</dbReference>
<evidence type="ECO:0000313" key="4">
    <source>
        <dbReference type="EMBL" id="GAT63597.1"/>
    </source>
</evidence>
<reference evidence="5" key="1">
    <citation type="submission" date="2016-04" db="EMBL/GenBank/DDBJ databases">
        <title>Draft genome sequence of Paludibacter jiangxiensis strain NM7.</title>
        <authorList>
            <person name="Qiu Y."/>
            <person name="Matsuura N."/>
            <person name="Ohashi A."/>
            <person name="Tourlousse M.D."/>
            <person name="Sekiguchi Y."/>
        </authorList>
    </citation>
    <scope>NUCLEOTIDE SEQUENCE [LARGE SCALE GENOMIC DNA]</scope>
    <source>
        <strain evidence="5">NM7</strain>
    </source>
</reference>
<dbReference type="RefSeq" id="WP_068704969.1">
    <property type="nucleotide sequence ID" value="NZ_BDCR01000004.1"/>
</dbReference>
<dbReference type="GO" id="GO:0000156">
    <property type="term" value="F:phosphorelay response regulator activity"/>
    <property type="evidence" value="ECO:0007669"/>
    <property type="project" value="InterPro"/>
</dbReference>
<gene>
    <name evidence="4" type="ORF">PJIAN_4136</name>
</gene>
<keyword evidence="5" id="KW-1185">Reference proteome</keyword>
<dbReference type="SUPFAM" id="SSF52172">
    <property type="entry name" value="CheY-like"/>
    <property type="match status" value="1"/>
</dbReference>
<name>A0A161LFW2_9BACT</name>
<dbReference type="PROSITE" id="PS50110">
    <property type="entry name" value="RESPONSE_REGULATORY"/>
    <property type="match status" value="1"/>
</dbReference>
<reference evidence="5" key="2">
    <citation type="journal article" date="2017" name="Genome Announc.">
        <title>Draft genome sequence of Paludibacter jiangxiensis NM7(T), a propionate-producing fermentative bacterium.</title>
        <authorList>
            <person name="Qiu Y.-L."/>
            <person name="Tourlousse D.M."/>
            <person name="Matsuura N."/>
            <person name="Ohashi A."/>
            <person name="Sekiguchi Y."/>
        </authorList>
    </citation>
    <scope>NUCLEOTIDE SEQUENCE [LARGE SCALE GENOMIC DNA]</scope>
    <source>
        <strain evidence="5">NM7</strain>
    </source>
</reference>
<dbReference type="EMBL" id="BDCR01000004">
    <property type="protein sequence ID" value="GAT63597.1"/>
    <property type="molecule type" value="Genomic_DNA"/>
</dbReference>